<gene>
    <name evidence="2" type="ORF">GONAM_02_03000</name>
</gene>
<dbReference type="InterPro" id="IPR024344">
    <property type="entry name" value="MDMPI_metal-binding"/>
</dbReference>
<dbReference type="SUPFAM" id="SSF109854">
    <property type="entry name" value="DinB/YfiT-like putative metalloenzymes"/>
    <property type="match status" value="1"/>
</dbReference>
<name>K6WY84_9ACTN</name>
<dbReference type="GO" id="GO:0046872">
    <property type="term" value="F:metal ion binding"/>
    <property type="evidence" value="ECO:0007669"/>
    <property type="project" value="InterPro"/>
</dbReference>
<evidence type="ECO:0000313" key="3">
    <source>
        <dbReference type="Proteomes" id="UP000035058"/>
    </source>
</evidence>
<keyword evidence="3" id="KW-1185">Reference proteome</keyword>
<dbReference type="InterPro" id="IPR017517">
    <property type="entry name" value="Maleyloyr_isom"/>
</dbReference>
<accession>K6WY84</accession>
<dbReference type="NCBIfam" id="TIGR03083">
    <property type="entry name" value="maleylpyruvate isomerase family mycothiol-dependent enzyme"/>
    <property type="match status" value="1"/>
</dbReference>
<dbReference type="InterPro" id="IPR034660">
    <property type="entry name" value="DinB/YfiT-like"/>
</dbReference>
<evidence type="ECO:0000313" key="2">
    <source>
        <dbReference type="EMBL" id="GAB98776.1"/>
    </source>
</evidence>
<protein>
    <recommendedName>
        <fullName evidence="1">Mycothiol-dependent maleylpyruvate isomerase metal-binding domain-containing protein</fullName>
    </recommendedName>
</protein>
<organism evidence="2 3">
    <name type="scientific">Gordonia namibiensis NBRC 108229</name>
    <dbReference type="NCBI Taxonomy" id="1208314"/>
    <lineage>
        <taxon>Bacteria</taxon>
        <taxon>Bacillati</taxon>
        <taxon>Actinomycetota</taxon>
        <taxon>Actinomycetes</taxon>
        <taxon>Mycobacteriales</taxon>
        <taxon>Gordoniaceae</taxon>
        <taxon>Gordonia</taxon>
    </lineage>
</organism>
<proteinExistence type="predicted"/>
<dbReference type="Pfam" id="PF11716">
    <property type="entry name" value="MDMPI_N"/>
    <property type="match status" value="1"/>
</dbReference>
<comment type="caution">
    <text evidence="2">The sequence shown here is derived from an EMBL/GenBank/DDBJ whole genome shotgun (WGS) entry which is preliminary data.</text>
</comment>
<sequence length="220" mass="24007">MSGILTNSEREPAMDSDTLWNHIDEQRIDLAALIDSLSDEQLATPSLCTGWTIRDVAVHLTQSHADARQVIPAAIRYGFRFNTMIREMAVRDPTTPPEAAEKLRAMVGSRRHPFATNERAPLLDSLLHGQDIAVPLGIDRPMPVDAAAAAAQEIWDVAFPFFARRRNRGLRFEATDVDFAAGSGQVIEAPIRDILMCFSGRVPASSLQPSDGSDSGSRAG</sequence>
<dbReference type="Gene3D" id="1.20.120.450">
    <property type="entry name" value="dinb family like domain"/>
    <property type="match status" value="1"/>
</dbReference>
<dbReference type="AlphaFoldDB" id="K6WY84"/>
<feature type="domain" description="Mycothiol-dependent maleylpyruvate isomerase metal-binding" evidence="1">
    <location>
        <begin position="25"/>
        <end position="110"/>
    </location>
</feature>
<evidence type="ECO:0000259" key="1">
    <source>
        <dbReference type="Pfam" id="PF11716"/>
    </source>
</evidence>
<reference evidence="2 3" key="1">
    <citation type="submission" date="2012-08" db="EMBL/GenBank/DDBJ databases">
        <title>Whole genome shotgun sequence of Gordonia namibiensis NBRC 108229.</title>
        <authorList>
            <person name="Isaki-Nakamura S."/>
            <person name="Hosoyama A."/>
            <person name="Tsuchikane K."/>
            <person name="Katsumata H."/>
            <person name="Baba S."/>
            <person name="Yamazaki S."/>
            <person name="Fujita N."/>
        </authorList>
    </citation>
    <scope>NUCLEOTIDE SEQUENCE [LARGE SCALE GENOMIC DNA]</scope>
    <source>
        <strain evidence="2 3">NBRC 108229</strain>
    </source>
</reference>
<dbReference type="Proteomes" id="UP000035058">
    <property type="component" value="Unassembled WGS sequence"/>
</dbReference>
<dbReference type="EMBL" id="BAHE01000002">
    <property type="protein sequence ID" value="GAB98776.1"/>
    <property type="molecule type" value="Genomic_DNA"/>
</dbReference>